<accession>A0AAD2JMC1</accession>
<dbReference type="Proteomes" id="UP001295423">
    <property type="component" value="Unassembled WGS sequence"/>
</dbReference>
<keyword evidence="3" id="KW-1185">Reference proteome</keyword>
<dbReference type="AlphaFoldDB" id="A0AAD2JMC1"/>
<evidence type="ECO:0000313" key="3">
    <source>
        <dbReference type="Proteomes" id="UP001295423"/>
    </source>
</evidence>
<evidence type="ECO:0000313" key="2">
    <source>
        <dbReference type="EMBL" id="CAJ1964323.1"/>
    </source>
</evidence>
<protein>
    <submittedName>
        <fullName evidence="2">Uncharacterized protein</fullName>
    </submittedName>
</protein>
<gene>
    <name evidence="2" type="ORF">CYCCA115_LOCUS20575</name>
</gene>
<feature type="region of interest" description="Disordered" evidence="1">
    <location>
        <begin position="1"/>
        <end position="31"/>
    </location>
</feature>
<organism evidence="2 3">
    <name type="scientific">Cylindrotheca closterium</name>
    <dbReference type="NCBI Taxonomy" id="2856"/>
    <lineage>
        <taxon>Eukaryota</taxon>
        <taxon>Sar</taxon>
        <taxon>Stramenopiles</taxon>
        <taxon>Ochrophyta</taxon>
        <taxon>Bacillariophyta</taxon>
        <taxon>Bacillariophyceae</taxon>
        <taxon>Bacillariophycidae</taxon>
        <taxon>Bacillariales</taxon>
        <taxon>Bacillariaceae</taxon>
        <taxon>Cylindrotheca</taxon>
    </lineage>
</organism>
<proteinExistence type="predicted"/>
<name>A0AAD2JMC1_9STRA</name>
<sequence>MPDPKTGKKRKASDSGDSSGKKSKDTGVSTSIEGFSPLSLDDIRAKMQGLAAKVPEIPDDTFGLTKGELHEALIKEWAATLQAILEEFNLLVCCVATACYRWGTDRSGASDQNVSLLSGELGASQDQIASTVTPRLTNILAPVVDLVIDKVVTTKNEKGEEVKENKFTRKLVDPDFVVLCHRILARNAHMLRQVVLSNFQKILKSLNDYLKAQKNDTQHSRGFTY</sequence>
<dbReference type="EMBL" id="CAKOGP040002180">
    <property type="protein sequence ID" value="CAJ1964323.1"/>
    <property type="molecule type" value="Genomic_DNA"/>
</dbReference>
<evidence type="ECO:0000256" key="1">
    <source>
        <dbReference type="SAM" id="MobiDB-lite"/>
    </source>
</evidence>
<reference evidence="2" key="1">
    <citation type="submission" date="2023-08" db="EMBL/GenBank/DDBJ databases">
        <authorList>
            <person name="Audoor S."/>
            <person name="Bilcke G."/>
        </authorList>
    </citation>
    <scope>NUCLEOTIDE SEQUENCE</scope>
</reference>
<comment type="caution">
    <text evidence="2">The sequence shown here is derived from an EMBL/GenBank/DDBJ whole genome shotgun (WGS) entry which is preliminary data.</text>
</comment>